<sequence length="188" mass="19885">MIPACAGRSIALSGKDGTTGWRRAADAGSPPLFDRLLVGVDPSENGSVRCRRHFLSGGSLLCASRRAARSRSGPPMVPPLASIDARTDGPDRELRQRSGPFDRNDFIIRQGPGAEAAALFPGGCTMAAFLRMGAWVLGRRAKARAALVRIPERLTGRGFRRGMTLGVGDRPGYRQGNPGKAAHPAGRG</sequence>
<feature type="compositionally biased region" description="Basic and acidic residues" evidence="1">
    <location>
        <begin position="85"/>
        <end position="104"/>
    </location>
</feature>
<comment type="caution">
    <text evidence="2">The sequence shown here is derived from an EMBL/GenBank/DDBJ whole genome shotgun (WGS) entry which is preliminary data.</text>
</comment>
<gene>
    <name evidence="2" type="ORF">ACFOM8_16350</name>
</gene>
<reference evidence="3" key="1">
    <citation type="journal article" date="2019" name="Int. J. Syst. Evol. Microbiol.">
        <title>The Global Catalogue of Microorganisms (GCM) 10K type strain sequencing project: providing services to taxonomists for standard genome sequencing and annotation.</title>
        <authorList>
            <consortium name="The Broad Institute Genomics Platform"/>
            <consortium name="The Broad Institute Genome Sequencing Center for Infectious Disease"/>
            <person name="Wu L."/>
            <person name="Ma J."/>
        </authorList>
    </citation>
    <scope>NUCLEOTIDE SEQUENCE [LARGE SCALE GENOMIC DNA]</scope>
    <source>
        <strain evidence="3">KCTC 42473</strain>
    </source>
</reference>
<protein>
    <submittedName>
        <fullName evidence="2">Uncharacterized protein</fullName>
    </submittedName>
</protein>
<dbReference type="EMBL" id="JBHRXY010000018">
    <property type="protein sequence ID" value="MFC3631014.1"/>
    <property type="molecule type" value="Genomic_DNA"/>
</dbReference>
<evidence type="ECO:0000256" key="1">
    <source>
        <dbReference type="SAM" id="MobiDB-lite"/>
    </source>
</evidence>
<name>A0ABV7U7G9_9RHOB</name>
<evidence type="ECO:0000313" key="2">
    <source>
        <dbReference type="EMBL" id="MFC3631014.1"/>
    </source>
</evidence>
<evidence type="ECO:0000313" key="3">
    <source>
        <dbReference type="Proteomes" id="UP001595539"/>
    </source>
</evidence>
<dbReference type="RefSeq" id="WP_377763131.1">
    <property type="nucleotide sequence ID" value="NZ_JBHRXY010000018.1"/>
</dbReference>
<dbReference type="Proteomes" id="UP001595539">
    <property type="component" value="Unassembled WGS sequence"/>
</dbReference>
<organism evidence="2 3">
    <name type="scientific">Paracoccus angustae</name>
    <dbReference type="NCBI Taxonomy" id="1671480"/>
    <lineage>
        <taxon>Bacteria</taxon>
        <taxon>Pseudomonadati</taxon>
        <taxon>Pseudomonadota</taxon>
        <taxon>Alphaproteobacteria</taxon>
        <taxon>Rhodobacterales</taxon>
        <taxon>Paracoccaceae</taxon>
        <taxon>Paracoccus</taxon>
    </lineage>
</organism>
<feature type="region of interest" description="Disordered" evidence="1">
    <location>
        <begin position="161"/>
        <end position="188"/>
    </location>
</feature>
<feature type="region of interest" description="Disordered" evidence="1">
    <location>
        <begin position="67"/>
        <end position="104"/>
    </location>
</feature>
<keyword evidence="3" id="KW-1185">Reference proteome</keyword>
<accession>A0ABV7U7G9</accession>
<proteinExistence type="predicted"/>